<gene>
    <name evidence="1" type="ORF">C1H46_015016</name>
</gene>
<protein>
    <submittedName>
        <fullName evidence="1">Uncharacterized protein</fullName>
    </submittedName>
</protein>
<evidence type="ECO:0000313" key="2">
    <source>
        <dbReference type="Proteomes" id="UP000315295"/>
    </source>
</evidence>
<accession>A0A540MKP1</accession>
<dbReference type="Proteomes" id="UP000315295">
    <property type="component" value="Unassembled WGS sequence"/>
</dbReference>
<comment type="caution">
    <text evidence="1">The sequence shown here is derived from an EMBL/GenBank/DDBJ whole genome shotgun (WGS) entry which is preliminary data.</text>
</comment>
<sequence length="274" mass="31152">MMAVLRDLLRQNECILALKDEVTKAVEDGTLRTSGSNDILTIALETPEYSGCVRGVGTGISHKMYFKTPRCKTQSSQQQMMQTHLEQQSLHIEELNKKFNLIASLLTPDQLSKMQELVQSNVDDLVEIMSKKRAKHNDVPEIMSKKRVKQKVSKNTKTMDKIEAMKSRTNPPLRQRSQKQPLALRSLMLIAQNMHKDVTVPIIMESNLFENEHTTFIGGDDIIQFCSMAEISTVCISIYIRQLWSTLKKNNLDGLFGFVDPGRISQKAGKKEQR</sequence>
<dbReference type="EMBL" id="VIEB01000237">
    <property type="protein sequence ID" value="TQD99358.1"/>
    <property type="molecule type" value="Genomic_DNA"/>
</dbReference>
<dbReference type="PANTHER" id="PTHR33018">
    <property type="entry name" value="OS10G0338966 PROTEIN-RELATED"/>
    <property type="match status" value="1"/>
</dbReference>
<organism evidence="1 2">
    <name type="scientific">Malus baccata</name>
    <name type="common">Siberian crab apple</name>
    <name type="synonym">Pyrus baccata</name>
    <dbReference type="NCBI Taxonomy" id="106549"/>
    <lineage>
        <taxon>Eukaryota</taxon>
        <taxon>Viridiplantae</taxon>
        <taxon>Streptophyta</taxon>
        <taxon>Embryophyta</taxon>
        <taxon>Tracheophyta</taxon>
        <taxon>Spermatophyta</taxon>
        <taxon>Magnoliopsida</taxon>
        <taxon>eudicotyledons</taxon>
        <taxon>Gunneridae</taxon>
        <taxon>Pentapetalae</taxon>
        <taxon>rosids</taxon>
        <taxon>fabids</taxon>
        <taxon>Rosales</taxon>
        <taxon>Rosaceae</taxon>
        <taxon>Amygdaloideae</taxon>
        <taxon>Maleae</taxon>
        <taxon>Malus</taxon>
    </lineage>
</organism>
<keyword evidence="2" id="KW-1185">Reference proteome</keyword>
<dbReference type="PANTHER" id="PTHR33018:SF31">
    <property type="entry name" value="TRANSPOSASE, PTTA_EN_SPM, PLANT"/>
    <property type="match status" value="1"/>
</dbReference>
<dbReference type="STRING" id="106549.A0A540MKP1"/>
<dbReference type="AlphaFoldDB" id="A0A540MKP1"/>
<name>A0A540MKP1_MALBA</name>
<evidence type="ECO:0000313" key="1">
    <source>
        <dbReference type="EMBL" id="TQD99358.1"/>
    </source>
</evidence>
<reference evidence="1 2" key="1">
    <citation type="journal article" date="2019" name="G3 (Bethesda)">
        <title>Sequencing of a Wild Apple (Malus baccata) Genome Unravels the Differences Between Cultivated and Wild Apple Species Regarding Disease Resistance and Cold Tolerance.</title>
        <authorList>
            <person name="Chen X."/>
        </authorList>
    </citation>
    <scope>NUCLEOTIDE SEQUENCE [LARGE SCALE GENOMIC DNA]</scope>
    <source>
        <strain evidence="2">cv. Shandingzi</strain>
        <tissue evidence="1">Leaves</tissue>
    </source>
</reference>
<proteinExistence type="predicted"/>